<dbReference type="InterPro" id="IPR050466">
    <property type="entry name" value="Carboxylest/Gibb_receptor"/>
</dbReference>
<evidence type="ECO:0000259" key="3">
    <source>
        <dbReference type="Pfam" id="PF07859"/>
    </source>
</evidence>
<comment type="similarity">
    <text evidence="1">Belongs to the 'GDXG' lipolytic enzyme family.</text>
</comment>
<dbReference type="GO" id="GO:0016787">
    <property type="term" value="F:hydrolase activity"/>
    <property type="evidence" value="ECO:0007669"/>
    <property type="project" value="UniProtKB-KW"/>
</dbReference>
<dbReference type="Proteomes" id="UP000838763">
    <property type="component" value="Unassembled WGS sequence"/>
</dbReference>
<protein>
    <recommendedName>
        <fullName evidence="3">Alpha/beta hydrolase fold-3 domain-containing protein</fullName>
    </recommendedName>
</protein>
<comment type="caution">
    <text evidence="4">The sequence shown here is derived from an EMBL/GenBank/DDBJ whole genome shotgun (WGS) entry which is preliminary data.</text>
</comment>
<proteinExistence type="inferred from homology"/>
<dbReference type="InterPro" id="IPR002168">
    <property type="entry name" value="Lipase_GDXG_HIS_AS"/>
</dbReference>
<reference evidence="4" key="1">
    <citation type="submission" date="2022-11" db="EMBL/GenBank/DDBJ databases">
        <authorList>
            <person name="Scott C."/>
            <person name="Bruce N."/>
        </authorList>
    </citation>
    <scope>NUCLEOTIDE SEQUENCE</scope>
</reference>
<organism evidence="4 5">
    <name type="scientific">Parascedosporium putredinis</name>
    <dbReference type="NCBI Taxonomy" id="1442378"/>
    <lineage>
        <taxon>Eukaryota</taxon>
        <taxon>Fungi</taxon>
        <taxon>Dikarya</taxon>
        <taxon>Ascomycota</taxon>
        <taxon>Pezizomycotina</taxon>
        <taxon>Sordariomycetes</taxon>
        <taxon>Hypocreomycetidae</taxon>
        <taxon>Microascales</taxon>
        <taxon>Microascaceae</taxon>
        <taxon>Parascedosporium</taxon>
    </lineage>
</organism>
<evidence type="ECO:0000256" key="2">
    <source>
        <dbReference type="ARBA" id="ARBA00022801"/>
    </source>
</evidence>
<dbReference type="OrthoDB" id="408631at2759"/>
<dbReference type="SUPFAM" id="SSF53474">
    <property type="entry name" value="alpha/beta-Hydrolases"/>
    <property type="match status" value="1"/>
</dbReference>
<dbReference type="InterPro" id="IPR029058">
    <property type="entry name" value="AB_hydrolase_fold"/>
</dbReference>
<name>A0A9P1MGA8_9PEZI</name>
<keyword evidence="5" id="KW-1185">Reference proteome</keyword>
<dbReference type="PANTHER" id="PTHR23024:SF182">
    <property type="entry name" value="PUTATIVE (AFU_ORTHOLOGUE AFUA_3G14960)-RELATED"/>
    <property type="match status" value="1"/>
</dbReference>
<gene>
    <name evidence="4" type="ORF">PPNO1_LOCUS9738</name>
</gene>
<keyword evidence="2" id="KW-0378">Hydrolase</keyword>
<dbReference type="PROSITE" id="PS01173">
    <property type="entry name" value="LIPASE_GDXG_HIS"/>
    <property type="match status" value="1"/>
</dbReference>
<accession>A0A9P1MGA8</accession>
<dbReference type="Pfam" id="PF07859">
    <property type="entry name" value="Abhydrolase_3"/>
    <property type="match status" value="1"/>
</dbReference>
<dbReference type="EMBL" id="CALLCH030000021">
    <property type="protein sequence ID" value="CAI4220197.1"/>
    <property type="molecule type" value="Genomic_DNA"/>
</dbReference>
<evidence type="ECO:0000313" key="4">
    <source>
        <dbReference type="EMBL" id="CAI4220197.1"/>
    </source>
</evidence>
<evidence type="ECO:0000256" key="1">
    <source>
        <dbReference type="ARBA" id="ARBA00010515"/>
    </source>
</evidence>
<dbReference type="InterPro" id="IPR013094">
    <property type="entry name" value="AB_hydrolase_3"/>
</dbReference>
<dbReference type="AlphaFoldDB" id="A0A9P1MGA8"/>
<sequence>MDFSRYGTPSADWSALVAENPEAVREGYSGNHLDNAQVLRDVNNKARESLADKLMTTTGLRSSVTIETIPVASRDEHTIPVRRYARLGRDTDSCPVLIFFHGGGFLFGSETTDDVICATMALRARVVVLSIIYRHTPAHKHPAQHNDAWDAYRSILAEPQTLKVSLKSGVTLMGVSAGAGLAASVVLRDLACAKSTQGYEMPIKGVVLSIPWLIHIDNYPLNLFVSPDKASKIQCTDTAVIPTKRLSLFSDLLEVEDPTDPVLNTALAPDSSLSGWPKTAFLVAGMDPLRDDGLLFATRLEKLR</sequence>
<dbReference type="Gene3D" id="3.40.50.1820">
    <property type="entry name" value="alpha/beta hydrolase"/>
    <property type="match status" value="1"/>
</dbReference>
<evidence type="ECO:0000313" key="5">
    <source>
        <dbReference type="Proteomes" id="UP000838763"/>
    </source>
</evidence>
<feature type="domain" description="Alpha/beta hydrolase fold-3" evidence="3">
    <location>
        <begin position="97"/>
        <end position="302"/>
    </location>
</feature>
<dbReference type="PANTHER" id="PTHR23024">
    <property type="entry name" value="ARYLACETAMIDE DEACETYLASE"/>
    <property type="match status" value="1"/>
</dbReference>